<evidence type="ECO:0000313" key="3">
    <source>
        <dbReference type="EMBL" id="VFK00378.1"/>
    </source>
</evidence>
<dbReference type="EMBL" id="CAADFI010000052">
    <property type="protein sequence ID" value="VFJ93863.1"/>
    <property type="molecule type" value="Genomic_DNA"/>
</dbReference>
<sequence>MKKIKLSVVAQFEILDWHFFAPIGATYNKPGVALRATPGWREGGNNPKGVVYH</sequence>
<gene>
    <name evidence="1" type="ORF">BECKH772A_GA0070896_100484</name>
    <name evidence="2" type="ORF">BECKH772B_GA0070898_100523</name>
    <name evidence="3" type="ORF">BECKH772C_GA0070978_100454</name>
</gene>
<evidence type="ECO:0000313" key="1">
    <source>
        <dbReference type="EMBL" id="VFJ92779.1"/>
    </source>
</evidence>
<dbReference type="EMBL" id="CAADFJ010000045">
    <property type="protein sequence ID" value="VFK00378.1"/>
    <property type="molecule type" value="Genomic_DNA"/>
</dbReference>
<proteinExistence type="predicted"/>
<dbReference type="EMBL" id="CAADFG010000048">
    <property type="protein sequence ID" value="VFJ92779.1"/>
    <property type="molecule type" value="Genomic_DNA"/>
</dbReference>
<protein>
    <submittedName>
        <fullName evidence="1">Uncharacterized protein</fullName>
    </submittedName>
</protein>
<reference evidence="1" key="1">
    <citation type="submission" date="2019-02" db="EMBL/GenBank/DDBJ databases">
        <authorList>
            <person name="Gruber-Vodicka R. H."/>
            <person name="Seah K. B. B."/>
        </authorList>
    </citation>
    <scope>NUCLEOTIDE SEQUENCE</scope>
    <source>
        <strain evidence="3">BECK_SA2B12</strain>
        <strain evidence="1">BECK_SA2B15</strain>
        <strain evidence="2">BECK_SA2B20</strain>
    </source>
</reference>
<name>A0A450UJQ4_9GAMM</name>
<dbReference type="AlphaFoldDB" id="A0A450UJQ4"/>
<accession>A0A450UJQ4</accession>
<evidence type="ECO:0000313" key="2">
    <source>
        <dbReference type="EMBL" id="VFJ93863.1"/>
    </source>
</evidence>
<organism evidence="1">
    <name type="scientific">Candidatus Kentrum eta</name>
    <dbReference type="NCBI Taxonomy" id="2126337"/>
    <lineage>
        <taxon>Bacteria</taxon>
        <taxon>Pseudomonadati</taxon>
        <taxon>Pseudomonadota</taxon>
        <taxon>Gammaproteobacteria</taxon>
        <taxon>Candidatus Kentrum</taxon>
    </lineage>
</organism>